<sequence length="274" mass="29865">MAGQVRKEELEGVLMQAMLTAKNLRPQRDRLLQLRRRMQQKRRQDGDGDAEWIHVLASDLFEVYFIGIEAGARMLATCLKLAAKGGARLALNPALAVIPDEQLYAVLLAQRFPARPTTQTEAFSLVEAVFNAVKLAQEHHIPRCIELLVGERPPNETVAPPRVSSMVGYSDNLVAAALEYIAKNGLPCPAPEAPARADAATGKKAPQAKGSIDLDQALTYLHRGCSLTSLAVKHIDLAVAVLSSFLDPEKVASLSKFTDKRAYISEDGPYPSDE</sequence>
<reference evidence="1" key="1">
    <citation type="submission" date="2021-05" db="EMBL/GenBank/DDBJ databases">
        <authorList>
            <person name="Scholz U."/>
            <person name="Mascher M."/>
            <person name="Fiebig A."/>
        </authorList>
    </citation>
    <scope>NUCLEOTIDE SEQUENCE [LARGE SCALE GENOMIC DNA]</scope>
</reference>
<protein>
    <submittedName>
        <fullName evidence="1">Uncharacterized protein</fullName>
    </submittedName>
</protein>
<keyword evidence="2" id="KW-1185">Reference proteome</keyword>
<evidence type="ECO:0000313" key="2">
    <source>
        <dbReference type="Proteomes" id="UP001732700"/>
    </source>
</evidence>
<evidence type="ECO:0000313" key="1">
    <source>
        <dbReference type="EnsemblPlants" id="AVESA.00010b.r2.3CG0458680.1.CDS"/>
    </source>
</evidence>
<dbReference type="Proteomes" id="UP001732700">
    <property type="component" value="Chromosome 3C"/>
</dbReference>
<name>A0ACD5VNG2_AVESA</name>
<accession>A0ACD5VNG2</accession>
<proteinExistence type="predicted"/>
<reference evidence="1" key="2">
    <citation type="submission" date="2025-09" db="UniProtKB">
        <authorList>
            <consortium name="EnsemblPlants"/>
        </authorList>
    </citation>
    <scope>IDENTIFICATION</scope>
</reference>
<dbReference type="EnsemblPlants" id="AVESA.00010b.r2.3CG0458680.1">
    <property type="protein sequence ID" value="AVESA.00010b.r2.3CG0458680.1.CDS"/>
    <property type="gene ID" value="AVESA.00010b.r2.3CG0458680"/>
</dbReference>
<organism evidence="1 2">
    <name type="scientific">Avena sativa</name>
    <name type="common">Oat</name>
    <dbReference type="NCBI Taxonomy" id="4498"/>
    <lineage>
        <taxon>Eukaryota</taxon>
        <taxon>Viridiplantae</taxon>
        <taxon>Streptophyta</taxon>
        <taxon>Embryophyta</taxon>
        <taxon>Tracheophyta</taxon>
        <taxon>Spermatophyta</taxon>
        <taxon>Magnoliopsida</taxon>
        <taxon>Liliopsida</taxon>
        <taxon>Poales</taxon>
        <taxon>Poaceae</taxon>
        <taxon>BOP clade</taxon>
        <taxon>Pooideae</taxon>
        <taxon>Poodae</taxon>
        <taxon>Poeae</taxon>
        <taxon>Poeae Chloroplast Group 1 (Aveneae type)</taxon>
        <taxon>Aveninae</taxon>
        <taxon>Avena</taxon>
    </lineage>
</organism>